<feature type="region of interest" description="Disordered" evidence="4">
    <location>
        <begin position="264"/>
        <end position="283"/>
    </location>
</feature>
<dbReference type="GO" id="GO:0003729">
    <property type="term" value="F:mRNA binding"/>
    <property type="evidence" value="ECO:0007669"/>
    <property type="project" value="UniProtKB-ARBA"/>
</dbReference>
<dbReference type="STRING" id="35608.A0A2U1KV05"/>
<evidence type="ECO:0000256" key="4">
    <source>
        <dbReference type="SAM" id="MobiDB-lite"/>
    </source>
</evidence>
<dbReference type="NCBIfam" id="TIGR00756">
    <property type="entry name" value="PPR"/>
    <property type="match status" value="2"/>
</dbReference>
<evidence type="ECO:0000256" key="2">
    <source>
        <dbReference type="ARBA" id="ARBA00022737"/>
    </source>
</evidence>
<dbReference type="Proteomes" id="UP000245207">
    <property type="component" value="Unassembled WGS sequence"/>
</dbReference>
<gene>
    <name evidence="5" type="ORF">CTI12_AA559210</name>
</gene>
<evidence type="ECO:0000256" key="3">
    <source>
        <dbReference type="PROSITE-ProRule" id="PRU00708"/>
    </source>
</evidence>
<sequence length="283" mass="32677">MDKRICRALLNAYVRARMLEKAESLLVEMKEKDYASHALPFNVMMTLYMNLKNQDKIEALVSEMMQSNIALDLYSYNIWISSRGSQGSIEKMEEAFEKLIFDESVNPNWTTHTTMATLYIKNSRFDKAEDCLRKIETLITGRDRIPYHFLLSHYGSIGKKEEVKRIWESYKTIFPYIPNLGYSAVISSFIRMDDIEEAELLYEEWLSMKTSYDPRIGNLLLGWYVRNGFTEKAKTFLKEMLNVGKANSSTWEIIAEAHIKETNGSSPRSNVGESVYAETKGSA</sequence>
<dbReference type="Gene3D" id="1.25.40.10">
    <property type="entry name" value="Tetratricopeptide repeat domain"/>
    <property type="match status" value="2"/>
</dbReference>
<evidence type="ECO:0000313" key="6">
    <source>
        <dbReference type="Proteomes" id="UP000245207"/>
    </source>
</evidence>
<dbReference type="PANTHER" id="PTHR45717">
    <property type="entry name" value="OS12G0527900 PROTEIN"/>
    <property type="match status" value="1"/>
</dbReference>
<keyword evidence="2" id="KW-0677">Repeat</keyword>
<dbReference type="PANTHER" id="PTHR45717:SF36">
    <property type="entry name" value="TETRATRICOPEPTIDE-LIKE HELICAL DOMAIN-CONTAINING PROTEIN-RELATED"/>
    <property type="match status" value="1"/>
</dbReference>
<comment type="similarity">
    <text evidence="1">Belongs to the PPR family. P subfamily.</text>
</comment>
<protein>
    <submittedName>
        <fullName evidence="5">Pentatricopeptide repeat-containing protein</fullName>
    </submittedName>
</protein>
<reference evidence="5 6" key="1">
    <citation type="journal article" date="2018" name="Mol. Plant">
        <title>The genome of Artemisia annua provides insight into the evolution of Asteraceae family and artemisinin biosynthesis.</title>
        <authorList>
            <person name="Shen Q."/>
            <person name="Zhang L."/>
            <person name="Liao Z."/>
            <person name="Wang S."/>
            <person name="Yan T."/>
            <person name="Shi P."/>
            <person name="Liu M."/>
            <person name="Fu X."/>
            <person name="Pan Q."/>
            <person name="Wang Y."/>
            <person name="Lv Z."/>
            <person name="Lu X."/>
            <person name="Zhang F."/>
            <person name="Jiang W."/>
            <person name="Ma Y."/>
            <person name="Chen M."/>
            <person name="Hao X."/>
            <person name="Li L."/>
            <person name="Tang Y."/>
            <person name="Lv G."/>
            <person name="Zhou Y."/>
            <person name="Sun X."/>
            <person name="Brodelius P.E."/>
            <person name="Rose J.K.C."/>
            <person name="Tang K."/>
        </authorList>
    </citation>
    <scope>NUCLEOTIDE SEQUENCE [LARGE SCALE GENOMIC DNA]</scope>
    <source>
        <strain evidence="6">cv. Huhao1</strain>
        <tissue evidence="5">Leaf</tissue>
    </source>
</reference>
<accession>A0A2U1KV05</accession>
<evidence type="ECO:0000256" key="1">
    <source>
        <dbReference type="ARBA" id="ARBA00007626"/>
    </source>
</evidence>
<dbReference type="FunFam" id="1.25.40.10:FF:000516">
    <property type="entry name" value="Pentatricopeptide repeat-containing protein"/>
    <property type="match status" value="1"/>
</dbReference>
<dbReference type="InterPro" id="IPR011990">
    <property type="entry name" value="TPR-like_helical_dom_sf"/>
</dbReference>
<dbReference type="EMBL" id="PKPP01013710">
    <property type="protein sequence ID" value="PWA40562.1"/>
    <property type="molecule type" value="Genomic_DNA"/>
</dbReference>
<organism evidence="5 6">
    <name type="scientific">Artemisia annua</name>
    <name type="common">Sweet wormwood</name>
    <dbReference type="NCBI Taxonomy" id="35608"/>
    <lineage>
        <taxon>Eukaryota</taxon>
        <taxon>Viridiplantae</taxon>
        <taxon>Streptophyta</taxon>
        <taxon>Embryophyta</taxon>
        <taxon>Tracheophyta</taxon>
        <taxon>Spermatophyta</taxon>
        <taxon>Magnoliopsida</taxon>
        <taxon>eudicotyledons</taxon>
        <taxon>Gunneridae</taxon>
        <taxon>Pentapetalae</taxon>
        <taxon>asterids</taxon>
        <taxon>campanulids</taxon>
        <taxon>Asterales</taxon>
        <taxon>Asteraceae</taxon>
        <taxon>Asteroideae</taxon>
        <taxon>Anthemideae</taxon>
        <taxon>Artemisiinae</taxon>
        <taxon>Artemisia</taxon>
    </lineage>
</organism>
<dbReference type="SUPFAM" id="SSF81901">
    <property type="entry name" value="HCP-like"/>
    <property type="match status" value="1"/>
</dbReference>
<dbReference type="GO" id="GO:0005739">
    <property type="term" value="C:mitochondrion"/>
    <property type="evidence" value="ECO:0007669"/>
    <property type="project" value="TreeGrafter"/>
</dbReference>
<proteinExistence type="inferred from homology"/>
<dbReference type="AlphaFoldDB" id="A0A2U1KV05"/>
<feature type="repeat" description="PPR" evidence="3">
    <location>
        <begin position="2"/>
        <end position="36"/>
    </location>
</feature>
<dbReference type="OrthoDB" id="1908178at2759"/>
<dbReference type="InterPro" id="IPR002885">
    <property type="entry name" value="PPR_rpt"/>
</dbReference>
<evidence type="ECO:0000313" key="5">
    <source>
        <dbReference type="EMBL" id="PWA40562.1"/>
    </source>
</evidence>
<comment type="caution">
    <text evidence="5">The sequence shown here is derived from an EMBL/GenBank/DDBJ whole genome shotgun (WGS) entry which is preliminary data.</text>
</comment>
<dbReference type="Pfam" id="PF01535">
    <property type="entry name" value="PPR"/>
    <property type="match status" value="4"/>
</dbReference>
<keyword evidence="6" id="KW-1185">Reference proteome</keyword>
<dbReference type="PROSITE" id="PS51375">
    <property type="entry name" value="PPR"/>
    <property type="match status" value="1"/>
</dbReference>
<name>A0A2U1KV05_ARTAN</name>